<dbReference type="PROSITE" id="PS51257">
    <property type="entry name" value="PROKAR_LIPOPROTEIN"/>
    <property type="match status" value="1"/>
</dbReference>
<feature type="region of interest" description="Disordered" evidence="1">
    <location>
        <begin position="130"/>
        <end position="156"/>
    </location>
</feature>
<comment type="caution">
    <text evidence="3">The sequence shown here is derived from an EMBL/GenBank/DDBJ whole genome shotgun (WGS) entry which is preliminary data.</text>
</comment>
<dbReference type="EMBL" id="BMLN01000012">
    <property type="protein sequence ID" value="GGO06704.1"/>
    <property type="molecule type" value="Genomic_DNA"/>
</dbReference>
<gene>
    <name evidence="3" type="ORF">GCM10010969_34550</name>
</gene>
<feature type="region of interest" description="Disordered" evidence="1">
    <location>
        <begin position="26"/>
        <end position="56"/>
    </location>
</feature>
<keyword evidence="2" id="KW-0732">Signal</keyword>
<feature type="chain" id="PRO_5047321057" evidence="2">
    <location>
        <begin position="29"/>
        <end position="309"/>
    </location>
</feature>
<evidence type="ECO:0000313" key="3">
    <source>
        <dbReference type="EMBL" id="GGO06704.1"/>
    </source>
</evidence>
<accession>A0ABQ2L8F6</accession>
<keyword evidence="4" id="KW-1185">Reference proteome</keyword>
<name>A0ABQ2L8F6_9BACL</name>
<evidence type="ECO:0000256" key="1">
    <source>
        <dbReference type="SAM" id="MobiDB-lite"/>
    </source>
</evidence>
<dbReference type="Proteomes" id="UP000606653">
    <property type="component" value="Unassembled WGS sequence"/>
</dbReference>
<reference evidence="4" key="1">
    <citation type="journal article" date="2019" name="Int. J. Syst. Evol. Microbiol.">
        <title>The Global Catalogue of Microorganisms (GCM) 10K type strain sequencing project: providing services to taxonomists for standard genome sequencing and annotation.</title>
        <authorList>
            <consortium name="The Broad Institute Genomics Platform"/>
            <consortium name="The Broad Institute Genome Sequencing Center for Infectious Disease"/>
            <person name="Wu L."/>
            <person name="Ma J."/>
        </authorList>
    </citation>
    <scope>NUCLEOTIDE SEQUENCE [LARGE SCALE GENOMIC DNA]</scope>
    <source>
        <strain evidence="4">CGMCC 1.6964</strain>
    </source>
</reference>
<protein>
    <submittedName>
        <fullName evidence="3">Uncharacterized protein</fullName>
    </submittedName>
</protein>
<feature type="signal peptide" evidence="2">
    <location>
        <begin position="1"/>
        <end position="28"/>
    </location>
</feature>
<dbReference type="RefSeq" id="WP_018978154.1">
    <property type="nucleotide sequence ID" value="NZ_BMLN01000012.1"/>
</dbReference>
<evidence type="ECO:0000256" key="2">
    <source>
        <dbReference type="SAM" id="SignalP"/>
    </source>
</evidence>
<sequence>MNKTARMMSLASALLLTFALTACGEANAPAPEPGEVPTNTTQEPPAENGQTDKTDHENHKAISASGVYNGQADPHTIEVDVDGKPMSFQLAQGVAKQLDGLTEGDAISFEYVEHPVEGSDVPQMEIQSLEKTDETSASEGANTSGDSASVSQRPATQSFEMMSEGMPDKRTAQLEQGDGYSLYVFDAYTFDSAQNRLMLTAFPEYHADIEVLPDDFDRDELRTQGMTELEKYGEVNEYEGDQLFEGPMSGANLFLQVSNEEGLHNYIVWEPENGGAFLFRVHVPSGEPSETFLTPALTSLSSIESDSKN</sequence>
<evidence type="ECO:0000313" key="4">
    <source>
        <dbReference type="Proteomes" id="UP000606653"/>
    </source>
</evidence>
<proteinExistence type="predicted"/>
<feature type="compositionally biased region" description="Polar residues" evidence="1">
    <location>
        <begin position="135"/>
        <end position="156"/>
    </location>
</feature>
<feature type="compositionally biased region" description="Polar residues" evidence="1">
    <location>
        <begin position="37"/>
        <end position="49"/>
    </location>
</feature>
<organism evidence="3 4">
    <name type="scientific">Saccharibacillus kuerlensis</name>
    <dbReference type="NCBI Taxonomy" id="459527"/>
    <lineage>
        <taxon>Bacteria</taxon>
        <taxon>Bacillati</taxon>
        <taxon>Bacillota</taxon>
        <taxon>Bacilli</taxon>
        <taxon>Bacillales</taxon>
        <taxon>Paenibacillaceae</taxon>
        <taxon>Saccharibacillus</taxon>
    </lineage>
</organism>